<dbReference type="PANTHER" id="PTHR24094:SF15">
    <property type="entry name" value="AMP-DEPENDENT SYNTHETASE_LIGASE DOMAIN-CONTAINING PROTEIN-RELATED"/>
    <property type="match status" value="1"/>
</dbReference>
<protein>
    <submittedName>
        <fullName evidence="2">Deoxyribonuclease</fullName>
    </submittedName>
</protein>
<dbReference type="AlphaFoldDB" id="A0A2K1SVT5"/>
<evidence type="ECO:0000313" key="2">
    <source>
        <dbReference type="EMBL" id="PNS43616.1"/>
    </source>
</evidence>
<organism evidence="2 3">
    <name type="scientific">Gardnerella vaginalis</name>
    <dbReference type="NCBI Taxonomy" id="2702"/>
    <lineage>
        <taxon>Bacteria</taxon>
        <taxon>Bacillati</taxon>
        <taxon>Actinomycetota</taxon>
        <taxon>Actinomycetes</taxon>
        <taxon>Bifidobacteriales</taxon>
        <taxon>Bifidobacteriaceae</taxon>
        <taxon>Gardnerella</taxon>
    </lineage>
</organism>
<dbReference type="PANTHER" id="PTHR24094">
    <property type="entry name" value="SECRETED PROTEIN"/>
    <property type="match status" value="1"/>
</dbReference>
<name>A0A2K1SVT5_GARVA</name>
<dbReference type="InterPro" id="IPR011089">
    <property type="entry name" value="GmrSD_C"/>
</dbReference>
<reference evidence="2 3" key="1">
    <citation type="submission" date="2016-10" db="EMBL/GenBank/DDBJ databases">
        <authorList>
            <person name="Varghese N."/>
        </authorList>
    </citation>
    <scope>NUCLEOTIDE SEQUENCE [LARGE SCALE GENOMIC DNA]</scope>
    <source>
        <strain evidence="2 3">KA00225</strain>
    </source>
</reference>
<dbReference type="Pfam" id="PF07510">
    <property type="entry name" value="GmrSD_C"/>
    <property type="match status" value="1"/>
</dbReference>
<accession>A0A2K1SVT5</accession>
<dbReference type="OrthoDB" id="5196645at2"/>
<sequence length="224" mass="24651">MWLVLLAAIVGIIVGLLLPHLNNNVAQVTGSYEAYGSAADALKLLQVQSPHTAGYDRKVFGYRTTDDDGNGCDVRDDVLARDLKNVRFTYVGSCTVKSGILHDPYTGLQINFKRGRKTSSLVQIDHVVALENAWQSGAWKWSVKKRLSFGNDMLNLLAVQGSANEKKGSASAAYWLPSNKSFRCSYVARQIAVKRKYNLSVTSAEKQEMLSVLHGCSAQELPKK</sequence>
<evidence type="ECO:0000259" key="1">
    <source>
        <dbReference type="Pfam" id="PF07510"/>
    </source>
</evidence>
<gene>
    <name evidence="2" type="ORF">BFS05_03420</name>
</gene>
<evidence type="ECO:0000313" key="3">
    <source>
        <dbReference type="Proteomes" id="UP000236146"/>
    </source>
</evidence>
<dbReference type="RefSeq" id="WP_103084581.1">
    <property type="nucleotide sequence ID" value="NZ_JBLLPO010000001.1"/>
</dbReference>
<dbReference type="Proteomes" id="UP000236146">
    <property type="component" value="Unassembled WGS sequence"/>
</dbReference>
<feature type="domain" description="GmrSD restriction endonucleases C-terminal" evidence="1">
    <location>
        <begin position="74"/>
        <end position="211"/>
    </location>
</feature>
<proteinExistence type="predicted"/>
<dbReference type="EMBL" id="MNLH01000002">
    <property type="protein sequence ID" value="PNS43616.1"/>
    <property type="molecule type" value="Genomic_DNA"/>
</dbReference>
<comment type="caution">
    <text evidence="2">The sequence shown here is derived from an EMBL/GenBank/DDBJ whole genome shotgun (WGS) entry which is preliminary data.</text>
</comment>